<dbReference type="Proteomes" id="UP000193309">
    <property type="component" value="Unassembled WGS sequence"/>
</dbReference>
<sequence>MNRHRLATLGLPVLALCAALGWTLSVRDALPDPVASHFDFTGQPDGFQSLTILTLGMLGTGLLLLLLFQRLSTTRLMSGIGAGTVIFVAALQVLILAPQRGLADAADTTLGAALPLALVAAIAGGALVGALADPPPADPDPAPADSVPLRPGTRAAWFGTARATGFPLWIMLGGMLPLIALAVSAFLDGAWIPAFLLFLAVPVFVMFLGVNVRVDAHGTHWQLFTGIPRGTIPHDEVTRVGAVDIRPGDWGGWGWRMSLQGRAILIRGGEGLRIKRGKKNFYITVDDAARGAALIEAYRGN</sequence>
<feature type="transmembrane region" description="Helical" evidence="1">
    <location>
        <begin position="166"/>
        <end position="186"/>
    </location>
</feature>
<feature type="domain" description="DUF1648" evidence="2">
    <location>
        <begin position="16"/>
        <end position="57"/>
    </location>
</feature>
<name>A0A1X7I6Z8_9CORY</name>
<reference evidence="4" key="1">
    <citation type="submission" date="2017-04" db="EMBL/GenBank/DDBJ databases">
        <authorList>
            <person name="Varghese N."/>
            <person name="Submissions S."/>
        </authorList>
    </citation>
    <scope>NUCLEOTIDE SEQUENCE [LARGE SCALE GENOMIC DNA]</scope>
    <source>
        <strain evidence="4">VDS</strain>
    </source>
</reference>
<keyword evidence="1" id="KW-0812">Transmembrane</keyword>
<feature type="transmembrane region" description="Helical" evidence="1">
    <location>
        <begin position="110"/>
        <end position="132"/>
    </location>
</feature>
<dbReference type="EMBL" id="FXAR01000001">
    <property type="protein sequence ID" value="SMG10371.1"/>
    <property type="molecule type" value="Genomic_DNA"/>
</dbReference>
<dbReference type="Pfam" id="PF07853">
    <property type="entry name" value="DUF1648"/>
    <property type="match status" value="1"/>
</dbReference>
<evidence type="ECO:0000256" key="1">
    <source>
        <dbReference type="SAM" id="Phobius"/>
    </source>
</evidence>
<dbReference type="AlphaFoldDB" id="A0A1X7I6Z8"/>
<evidence type="ECO:0000313" key="3">
    <source>
        <dbReference type="EMBL" id="SMG10371.1"/>
    </source>
</evidence>
<gene>
    <name evidence="3" type="ORF">SAMN06295981_0502</name>
</gene>
<keyword evidence="4" id="KW-1185">Reference proteome</keyword>
<dbReference type="RefSeq" id="WP_085548645.1">
    <property type="nucleotide sequence ID" value="NZ_FXAR01000001.1"/>
</dbReference>
<protein>
    <recommendedName>
        <fullName evidence="2">DUF1648 domain-containing protein</fullName>
    </recommendedName>
</protein>
<evidence type="ECO:0000313" key="4">
    <source>
        <dbReference type="Proteomes" id="UP000193309"/>
    </source>
</evidence>
<dbReference type="OrthoDB" id="4409194at2"/>
<keyword evidence="1" id="KW-0472">Membrane</keyword>
<dbReference type="STRING" id="1610489.SAMN06295981_0502"/>
<feature type="transmembrane region" description="Helical" evidence="1">
    <location>
        <begin position="47"/>
        <end position="68"/>
    </location>
</feature>
<feature type="transmembrane region" description="Helical" evidence="1">
    <location>
        <begin position="192"/>
        <end position="212"/>
    </location>
</feature>
<keyword evidence="1" id="KW-1133">Transmembrane helix</keyword>
<accession>A0A1X7I6Z8</accession>
<dbReference type="InterPro" id="IPR012867">
    <property type="entry name" value="DUF1648"/>
</dbReference>
<organism evidence="3 4">
    <name type="scientific">Corynebacterium pollutisoli</name>
    <dbReference type="NCBI Taxonomy" id="1610489"/>
    <lineage>
        <taxon>Bacteria</taxon>
        <taxon>Bacillati</taxon>
        <taxon>Actinomycetota</taxon>
        <taxon>Actinomycetes</taxon>
        <taxon>Mycobacteriales</taxon>
        <taxon>Corynebacteriaceae</taxon>
        <taxon>Corynebacterium</taxon>
    </lineage>
</organism>
<evidence type="ECO:0000259" key="2">
    <source>
        <dbReference type="Pfam" id="PF07853"/>
    </source>
</evidence>
<feature type="transmembrane region" description="Helical" evidence="1">
    <location>
        <begin position="80"/>
        <end position="98"/>
    </location>
</feature>
<proteinExistence type="predicted"/>